<dbReference type="Proteomes" id="UP000391919">
    <property type="component" value="Unassembled WGS sequence"/>
</dbReference>
<gene>
    <name evidence="1" type="ORF">BpJC7_25960</name>
</gene>
<sequence length="79" mass="8753">MLLEFKIKNYKSFLDELVFTMVPAPKQKGLDYSILKEKIGLKVYKGLSSAVIYGPNASGKTNLIGAMEVFKAIVLRGNI</sequence>
<dbReference type="EMBL" id="BKZQ01000043">
    <property type="protein sequence ID" value="GER71293.1"/>
    <property type="molecule type" value="Genomic_DNA"/>
</dbReference>
<evidence type="ECO:0000313" key="1">
    <source>
        <dbReference type="EMBL" id="GER71293.1"/>
    </source>
</evidence>
<evidence type="ECO:0008006" key="3">
    <source>
        <dbReference type="Google" id="ProtNLM"/>
    </source>
</evidence>
<dbReference type="InterPro" id="IPR027417">
    <property type="entry name" value="P-loop_NTPase"/>
</dbReference>
<accession>A0A5J4JGS1</accession>
<organism evidence="1 2">
    <name type="scientific">Weizmannia acidilactici</name>
    <dbReference type="NCBI Taxonomy" id="2607726"/>
    <lineage>
        <taxon>Bacteria</taxon>
        <taxon>Bacillati</taxon>
        <taxon>Bacillota</taxon>
        <taxon>Bacilli</taxon>
        <taxon>Bacillales</taxon>
        <taxon>Bacillaceae</taxon>
        <taxon>Heyndrickxia</taxon>
    </lineage>
</organism>
<dbReference type="RefSeq" id="WP_216643719.1">
    <property type="nucleotide sequence ID" value="NZ_BKZP01000018.1"/>
</dbReference>
<reference evidence="1 2" key="1">
    <citation type="submission" date="2019-09" db="EMBL/GenBank/DDBJ databases">
        <title>Draft genome sequence of Bacillus sp. JC-7.</title>
        <authorList>
            <person name="Tanaka N."/>
            <person name="Shiwa Y."/>
            <person name="Fujita N."/>
            <person name="Tanasupawat S."/>
        </authorList>
    </citation>
    <scope>NUCLEOTIDE SEQUENCE [LARGE SCALE GENOMIC DNA]</scope>
    <source>
        <strain evidence="1 2">JC-7</strain>
    </source>
</reference>
<protein>
    <recommendedName>
        <fullName evidence="3">ATPase AAA-type core domain-containing protein</fullName>
    </recommendedName>
</protein>
<comment type="caution">
    <text evidence="1">The sequence shown here is derived from an EMBL/GenBank/DDBJ whole genome shotgun (WGS) entry which is preliminary data.</text>
</comment>
<dbReference type="AlphaFoldDB" id="A0A5J4JGS1"/>
<evidence type="ECO:0000313" key="2">
    <source>
        <dbReference type="Proteomes" id="UP000391919"/>
    </source>
</evidence>
<proteinExistence type="predicted"/>
<keyword evidence="2" id="KW-1185">Reference proteome</keyword>
<dbReference type="Gene3D" id="3.40.50.300">
    <property type="entry name" value="P-loop containing nucleotide triphosphate hydrolases"/>
    <property type="match status" value="1"/>
</dbReference>
<name>A0A5J4JGS1_9BACI</name>